<accession>A0ACC1TB02</accession>
<reference evidence="1" key="1">
    <citation type="submission" date="2022-07" db="EMBL/GenBank/DDBJ databases">
        <title>Genome Sequence of Phlebia brevispora.</title>
        <authorList>
            <person name="Buettner E."/>
        </authorList>
    </citation>
    <scope>NUCLEOTIDE SEQUENCE</scope>
    <source>
        <strain evidence="1">MPL23</strain>
    </source>
</reference>
<protein>
    <submittedName>
        <fullName evidence="1">Uncharacterized protein</fullName>
    </submittedName>
</protein>
<dbReference type="Proteomes" id="UP001148662">
    <property type="component" value="Unassembled WGS sequence"/>
</dbReference>
<evidence type="ECO:0000313" key="2">
    <source>
        <dbReference type="Proteomes" id="UP001148662"/>
    </source>
</evidence>
<proteinExistence type="predicted"/>
<name>A0ACC1TB02_9APHY</name>
<keyword evidence="2" id="KW-1185">Reference proteome</keyword>
<sequence length="320" mass="35307">MVAARAVYFDERAGDSAVCGSAGRVADWYLRARGVTQLYKGPGLKLLSFMPTVLFVALVRKVLSIYHTYAVCFTNWESHTHQSTHDASLTIKTFSLSALVAYGPLALSAFVYVPFGEDVMMWTQLALFHCDSPMRNPAKTWVTTVLSMFAAMPMISGAGEKRDLAGEEAHQLWEMDHASARVVNNFVEVGLPYVMRAVEAFQAGKGLKLTGCDTDAGADAKGKEKENSTATTTGTADANTSMKKQVQLEDEASGSTPAKSVEVKEEREFMNRVCSKVALPEYMLFADYSEMVTQFRYVALWSTIWPLAPGEWHPIHMLSK</sequence>
<gene>
    <name evidence="1" type="ORF">NM688_g1561</name>
</gene>
<dbReference type="EMBL" id="JANHOG010000173">
    <property type="protein sequence ID" value="KAJ3557260.1"/>
    <property type="molecule type" value="Genomic_DNA"/>
</dbReference>
<comment type="caution">
    <text evidence="1">The sequence shown here is derived from an EMBL/GenBank/DDBJ whole genome shotgun (WGS) entry which is preliminary data.</text>
</comment>
<organism evidence="1 2">
    <name type="scientific">Phlebia brevispora</name>
    <dbReference type="NCBI Taxonomy" id="194682"/>
    <lineage>
        <taxon>Eukaryota</taxon>
        <taxon>Fungi</taxon>
        <taxon>Dikarya</taxon>
        <taxon>Basidiomycota</taxon>
        <taxon>Agaricomycotina</taxon>
        <taxon>Agaricomycetes</taxon>
        <taxon>Polyporales</taxon>
        <taxon>Meruliaceae</taxon>
        <taxon>Phlebia</taxon>
    </lineage>
</organism>
<evidence type="ECO:0000313" key="1">
    <source>
        <dbReference type="EMBL" id="KAJ3557260.1"/>
    </source>
</evidence>